<dbReference type="Gene3D" id="3.60.40.10">
    <property type="entry name" value="PPM-type phosphatase domain"/>
    <property type="match status" value="1"/>
</dbReference>
<comment type="caution">
    <text evidence="3">The sequence shown here is derived from an EMBL/GenBank/DDBJ whole genome shotgun (WGS) entry which is preliminary data.</text>
</comment>
<name>A0ABS2MT90_9FIRM</name>
<proteinExistence type="predicted"/>
<dbReference type="Pfam" id="PF07228">
    <property type="entry name" value="SpoIIE"/>
    <property type="match status" value="1"/>
</dbReference>
<evidence type="ECO:0000313" key="3">
    <source>
        <dbReference type="EMBL" id="MBM7562570.1"/>
    </source>
</evidence>
<dbReference type="SMART" id="SM00331">
    <property type="entry name" value="PP2C_SIG"/>
    <property type="match status" value="1"/>
</dbReference>
<keyword evidence="4" id="KW-1185">Reference proteome</keyword>
<dbReference type="InterPro" id="IPR001932">
    <property type="entry name" value="PPM-type_phosphatase-like_dom"/>
</dbReference>
<dbReference type="PANTHER" id="PTHR43156:SF2">
    <property type="entry name" value="STAGE II SPORULATION PROTEIN E"/>
    <property type="match status" value="1"/>
</dbReference>
<organism evidence="3 4">
    <name type="scientific">Fusibacter tunisiensis</name>
    <dbReference type="NCBI Taxonomy" id="1008308"/>
    <lineage>
        <taxon>Bacteria</taxon>
        <taxon>Bacillati</taxon>
        <taxon>Bacillota</taxon>
        <taxon>Clostridia</taxon>
        <taxon>Eubacteriales</taxon>
        <taxon>Eubacteriales Family XII. Incertae Sedis</taxon>
        <taxon>Fusibacter</taxon>
    </lineage>
</organism>
<evidence type="ECO:0000259" key="2">
    <source>
        <dbReference type="SMART" id="SM00331"/>
    </source>
</evidence>
<dbReference type="InterPro" id="IPR052016">
    <property type="entry name" value="Bact_Sigma-Reg"/>
</dbReference>
<reference evidence="3 4" key="1">
    <citation type="submission" date="2021-01" db="EMBL/GenBank/DDBJ databases">
        <title>Genomic Encyclopedia of Type Strains, Phase IV (KMG-IV): sequencing the most valuable type-strain genomes for metagenomic binning, comparative biology and taxonomic classification.</title>
        <authorList>
            <person name="Goeker M."/>
        </authorList>
    </citation>
    <scope>NUCLEOTIDE SEQUENCE [LARGE SCALE GENOMIC DNA]</scope>
    <source>
        <strain evidence="3 4">DSM 24436</strain>
    </source>
</reference>
<evidence type="ECO:0000256" key="1">
    <source>
        <dbReference type="ARBA" id="ARBA00022801"/>
    </source>
</evidence>
<dbReference type="SUPFAM" id="SSF81606">
    <property type="entry name" value="PP2C-like"/>
    <property type="match status" value="1"/>
</dbReference>
<dbReference type="RefSeq" id="WP_204664999.1">
    <property type="nucleotide sequence ID" value="NZ_JAFBDT010000022.1"/>
</dbReference>
<dbReference type="PANTHER" id="PTHR43156">
    <property type="entry name" value="STAGE II SPORULATION PROTEIN E-RELATED"/>
    <property type="match status" value="1"/>
</dbReference>
<dbReference type="InterPro" id="IPR036457">
    <property type="entry name" value="PPM-type-like_dom_sf"/>
</dbReference>
<sequence length="387" mass="43281">MKDTYYLDVSHHALHKYGEELCGDHIEVSKLDDRLIVVLADGLGSGVKANILATLTSKIMSTMLSKGADLMDTIDTITKTLPVCQVRKIGYSTFTILDIDSKNHARIIEFDNPPIFYLHHGNLCPLKKTKMISSNKEVWVSEIDLVEDDALIMVSDGVIHAGVGKLLNHGWEWQHVADFLQQQNVKTAEKLTRRLLETCQNLYEDMPGDDTSAVTVKLRKAEWTQVLTGPPERDDRDPEIVKAFIEEKGLKVVCGGTAANIIARELNTEVRTNLEYLDPFVPPTAEIDGLNLVTEGVLTLKMALNTLKNINKTCSEPIFHKKDGVSKLLKLLLEETTHIQFWLGSAINPAHQNPDFPKDLSIKTHIVEDLIKELKKAGKEVLLKCTD</sequence>
<protein>
    <submittedName>
        <fullName evidence="3">Serine/threonine protein phosphatase PrpC</fullName>
    </submittedName>
</protein>
<dbReference type="Proteomes" id="UP000767854">
    <property type="component" value="Unassembled WGS sequence"/>
</dbReference>
<keyword evidence="1" id="KW-0378">Hydrolase</keyword>
<dbReference type="EMBL" id="JAFBDT010000022">
    <property type="protein sequence ID" value="MBM7562570.1"/>
    <property type="molecule type" value="Genomic_DNA"/>
</dbReference>
<gene>
    <name evidence="3" type="ORF">JOC49_002131</name>
</gene>
<accession>A0ABS2MT90</accession>
<evidence type="ECO:0000313" key="4">
    <source>
        <dbReference type="Proteomes" id="UP000767854"/>
    </source>
</evidence>
<feature type="domain" description="PPM-type phosphatase" evidence="2">
    <location>
        <begin position="4"/>
        <end position="218"/>
    </location>
</feature>